<dbReference type="Gene3D" id="3.30.70.120">
    <property type="match status" value="1"/>
</dbReference>
<dbReference type="GO" id="GO:0005507">
    <property type="term" value="F:copper ion binding"/>
    <property type="evidence" value="ECO:0007669"/>
    <property type="project" value="TreeGrafter"/>
</dbReference>
<dbReference type="Pfam" id="PF03091">
    <property type="entry name" value="CutA1"/>
    <property type="match status" value="1"/>
</dbReference>
<comment type="similarity">
    <text evidence="1">Belongs to the CutA family.</text>
</comment>
<dbReference type="InterPro" id="IPR015867">
    <property type="entry name" value="N-reg_PII/ATP_PRibTrfase_C"/>
</dbReference>
<dbReference type="PANTHER" id="PTHR23419:SF8">
    <property type="entry name" value="FI09726P"/>
    <property type="match status" value="1"/>
</dbReference>
<dbReference type="RefSeq" id="WP_108959815.1">
    <property type="nucleotide sequence ID" value="NZ_BFAZ01000009.1"/>
</dbReference>
<evidence type="ECO:0000256" key="1">
    <source>
        <dbReference type="ARBA" id="ARBA00010169"/>
    </source>
</evidence>
<dbReference type="InterPro" id="IPR004323">
    <property type="entry name" value="Ion_tolerance_CutA"/>
</dbReference>
<dbReference type="PANTHER" id="PTHR23419">
    <property type="entry name" value="DIVALENT CATION TOLERANCE CUTA-RELATED"/>
    <property type="match status" value="1"/>
</dbReference>
<dbReference type="AlphaFoldDB" id="A0A2P2DDR5"/>
<dbReference type="GO" id="GO:0010038">
    <property type="term" value="P:response to metal ion"/>
    <property type="evidence" value="ECO:0007669"/>
    <property type="project" value="InterPro"/>
</dbReference>
<dbReference type="InterPro" id="IPR011322">
    <property type="entry name" value="N-reg_PII-like_a/b"/>
</dbReference>
<dbReference type="SUPFAM" id="SSF54913">
    <property type="entry name" value="GlnB-like"/>
    <property type="match status" value="1"/>
</dbReference>
<reference evidence="3" key="1">
    <citation type="journal article" date="2019" name="Microbiol. Immunol.">
        <title>Molecular and phenotypic characterization of Leptospira johnsonii sp. nov., Leptospira ellinghausenii sp. nov. and Leptospira ryugenii sp. nov. isolated from soil and water in Japan.</title>
        <authorList>
            <person name="Masuzawa T."/>
            <person name="Saito M."/>
            <person name="Nakao R."/>
            <person name="Nikaido Y."/>
            <person name="Matsumoto M."/>
            <person name="Ogawa M."/>
            <person name="Yokoyama M."/>
            <person name="Hidaka Y."/>
            <person name="Tomita J."/>
            <person name="Sakakibara K."/>
            <person name="Suzuki K."/>
            <person name="Yasuda S."/>
            <person name="Sato H."/>
            <person name="Yamaguchi M."/>
            <person name="Yoshida S.I."/>
            <person name="Koizumi N."/>
            <person name="Kawamura Y."/>
        </authorList>
    </citation>
    <scope>NUCLEOTIDE SEQUENCE [LARGE SCALE GENOMIC DNA]</scope>
    <source>
        <strain evidence="3">E18</strain>
    </source>
</reference>
<accession>A0A2P2DDR5</accession>
<sequence length="107" mass="12415">MEFEIEYVTVYTTFPSKAEAKETAKILVTEKLAACANLIDQMESIYVWNEQLEETTEVVCLLKTTMEKSEPLIQRIRDLHSYDIPCIVGWPILKGNPSYLDWIRKSL</sequence>
<gene>
    <name evidence="2" type="primary">cutA</name>
    <name evidence="2" type="ORF">LPTSP2_20620</name>
</gene>
<dbReference type="EMBL" id="BFAZ01000009">
    <property type="protein sequence ID" value="GBF42772.1"/>
    <property type="molecule type" value="Genomic_DNA"/>
</dbReference>
<evidence type="ECO:0000313" key="2">
    <source>
        <dbReference type="EMBL" id="GBF42772.1"/>
    </source>
</evidence>
<keyword evidence="3" id="KW-1185">Reference proteome</keyword>
<proteinExistence type="inferred from homology"/>
<dbReference type="Proteomes" id="UP000245206">
    <property type="component" value="Unassembled WGS sequence"/>
</dbReference>
<comment type="caution">
    <text evidence="2">The sequence shown here is derived from an EMBL/GenBank/DDBJ whole genome shotgun (WGS) entry which is preliminary data.</text>
</comment>
<organism evidence="2 3">
    <name type="scientific">Leptospira ellinghausenii</name>
    <dbReference type="NCBI Taxonomy" id="1917822"/>
    <lineage>
        <taxon>Bacteria</taxon>
        <taxon>Pseudomonadati</taxon>
        <taxon>Spirochaetota</taxon>
        <taxon>Spirochaetia</taxon>
        <taxon>Leptospirales</taxon>
        <taxon>Leptospiraceae</taxon>
        <taxon>Leptospira</taxon>
    </lineage>
</organism>
<name>A0A2P2DDR5_9LEPT</name>
<evidence type="ECO:0000313" key="3">
    <source>
        <dbReference type="Proteomes" id="UP000245206"/>
    </source>
</evidence>
<protein>
    <submittedName>
        <fullName evidence="2">Divalent ion tolerance protein</fullName>
    </submittedName>
</protein>
<dbReference type="OrthoDB" id="37622at2"/>